<accession>A0ABS7ZI21</accession>
<name>A0ABS7ZI21_9MICO</name>
<evidence type="ECO:0008006" key="6">
    <source>
        <dbReference type="Google" id="ProtNLM"/>
    </source>
</evidence>
<keyword evidence="2" id="KW-0472">Membrane</keyword>
<dbReference type="EMBL" id="JAIXCQ010000011">
    <property type="protein sequence ID" value="MCA5894568.1"/>
    <property type="molecule type" value="Genomic_DNA"/>
</dbReference>
<feature type="transmembrane region" description="Helical" evidence="2">
    <location>
        <begin position="188"/>
        <end position="206"/>
    </location>
</feature>
<dbReference type="EMBL" id="JAIXCQ010000001">
    <property type="protein sequence ID" value="MCA5891735.1"/>
    <property type="molecule type" value="Genomic_DNA"/>
</dbReference>
<feature type="region of interest" description="Disordered" evidence="1">
    <location>
        <begin position="1"/>
        <end position="28"/>
    </location>
</feature>
<evidence type="ECO:0000313" key="4">
    <source>
        <dbReference type="EMBL" id="MCA5894568.1"/>
    </source>
</evidence>
<dbReference type="RefSeq" id="WP_225563470.1">
    <property type="nucleotide sequence ID" value="NZ_JAIXCQ010000001.1"/>
</dbReference>
<reference evidence="4 5" key="1">
    <citation type="submission" date="2021-09" db="EMBL/GenBank/DDBJ databases">
        <title>Isoptericola luteus sp. nov., a novel bacterium isolated from Harbin, the capital city of Heilongjiang province.</title>
        <authorList>
            <person name="Li J."/>
        </authorList>
    </citation>
    <scope>NUCLEOTIDE SEQUENCE [LARGE SCALE GENOMIC DNA]</scope>
    <source>
        <strain evidence="4 5">NEAU-Y5</strain>
    </source>
</reference>
<evidence type="ECO:0000256" key="2">
    <source>
        <dbReference type="SAM" id="Phobius"/>
    </source>
</evidence>
<keyword evidence="5" id="KW-1185">Reference proteome</keyword>
<evidence type="ECO:0000313" key="5">
    <source>
        <dbReference type="Proteomes" id="UP001319870"/>
    </source>
</evidence>
<feature type="transmembrane region" description="Helical" evidence="2">
    <location>
        <begin position="59"/>
        <end position="82"/>
    </location>
</feature>
<keyword evidence="2" id="KW-0812">Transmembrane</keyword>
<comment type="caution">
    <text evidence="4">The sequence shown here is derived from an EMBL/GenBank/DDBJ whole genome shotgun (WGS) entry which is preliminary data.</text>
</comment>
<feature type="transmembrane region" description="Helical" evidence="2">
    <location>
        <begin position="278"/>
        <end position="295"/>
    </location>
</feature>
<organism evidence="4 5">
    <name type="scientific">Isoptericola luteus</name>
    <dbReference type="NCBI Taxonomy" id="2879484"/>
    <lineage>
        <taxon>Bacteria</taxon>
        <taxon>Bacillati</taxon>
        <taxon>Actinomycetota</taxon>
        <taxon>Actinomycetes</taxon>
        <taxon>Micrococcales</taxon>
        <taxon>Promicromonosporaceae</taxon>
        <taxon>Isoptericola</taxon>
    </lineage>
</organism>
<sequence>MTVAQAEVPGEEVTRRGRAPLPPSPRDVPLPATFGDWYDLAAAHLGTAQRRDGGGRRMLAGLLLLLGLLAGAGIGTRPVLVLLGHGADGDRADVASLVVGGVIVAVTLTWWLRHRRDWGRARVLRRAWSRALRRPDVLALPVREPRPADGVDPEAMHHFRARRHAELEPYPGVKPVDGATGLLDAARAVLYPIVAAVGLLLVAVGLDQQPLADGAVALAPGVVVLVVGLAASVRAWWRLADGFALVGLEHDDAARWSGWRVLHGLQEPALLRPWWRRLNVAFLPIAGGGLILVVARLGTGSMRVDGVAVAVGVCVLPVLAVYASFALRALAGRLRARGADVEVLVLADDVPALGPVVVPPGPALLRLDGTPELRPAGGVPVPLDGATLISGAPHMVAARRHWLVLADASQVPLVCADVSRLRRRAADAGLRVL</sequence>
<feature type="transmembrane region" description="Helical" evidence="2">
    <location>
        <begin position="94"/>
        <end position="112"/>
    </location>
</feature>
<evidence type="ECO:0000256" key="1">
    <source>
        <dbReference type="SAM" id="MobiDB-lite"/>
    </source>
</evidence>
<keyword evidence="2" id="KW-1133">Transmembrane helix</keyword>
<dbReference type="Proteomes" id="UP001319870">
    <property type="component" value="Unassembled WGS sequence"/>
</dbReference>
<gene>
    <name evidence="3" type="ORF">LEP48_00020</name>
    <name evidence="4" type="ORF">LEP48_14610</name>
</gene>
<feature type="transmembrane region" description="Helical" evidence="2">
    <location>
        <begin position="218"/>
        <end position="237"/>
    </location>
</feature>
<proteinExistence type="predicted"/>
<protein>
    <recommendedName>
        <fullName evidence="6">Integral membrane protein</fullName>
    </recommendedName>
</protein>
<feature type="transmembrane region" description="Helical" evidence="2">
    <location>
        <begin position="307"/>
        <end position="327"/>
    </location>
</feature>
<evidence type="ECO:0000313" key="3">
    <source>
        <dbReference type="EMBL" id="MCA5891735.1"/>
    </source>
</evidence>